<evidence type="ECO:0000313" key="14">
    <source>
        <dbReference type="EMBL" id="TDD24597.1"/>
    </source>
</evidence>
<dbReference type="SUPFAM" id="SSF158472">
    <property type="entry name" value="HAMP domain-like"/>
    <property type="match status" value="1"/>
</dbReference>
<comment type="catalytic activity">
    <reaction evidence="1">
        <text>ATP + protein L-histidine = ADP + protein N-phospho-L-histidine.</text>
        <dbReference type="EC" id="2.7.13.3"/>
    </reaction>
</comment>
<dbReference type="InterPro" id="IPR003594">
    <property type="entry name" value="HATPase_dom"/>
</dbReference>
<name>A0A4V2YFV7_9ACTN</name>
<dbReference type="SMART" id="SM00388">
    <property type="entry name" value="HisKA"/>
    <property type="match status" value="1"/>
</dbReference>
<dbReference type="SUPFAM" id="SSF47384">
    <property type="entry name" value="Homodimeric domain of signal transducing histidine kinase"/>
    <property type="match status" value="1"/>
</dbReference>
<organism evidence="14 15">
    <name type="scientific">Nonomuraea diastatica</name>
    <dbReference type="NCBI Taxonomy" id="1848329"/>
    <lineage>
        <taxon>Bacteria</taxon>
        <taxon>Bacillati</taxon>
        <taxon>Actinomycetota</taxon>
        <taxon>Actinomycetes</taxon>
        <taxon>Streptosporangiales</taxon>
        <taxon>Streptosporangiaceae</taxon>
        <taxon>Nonomuraea</taxon>
    </lineage>
</organism>
<dbReference type="PROSITE" id="PS50109">
    <property type="entry name" value="HIS_KIN"/>
    <property type="match status" value="1"/>
</dbReference>
<feature type="transmembrane region" description="Helical" evidence="11">
    <location>
        <begin position="21"/>
        <end position="42"/>
    </location>
</feature>
<dbReference type="InterPro" id="IPR036097">
    <property type="entry name" value="HisK_dim/P_sf"/>
</dbReference>
<dbReference type="SMART" id="SM00304">
    <property type="entry name" value="HAMP"/>
    <property type="match status" value="1"/>
</dbReference>
<evidence type="ECO:0000256" key="4">
    <source>
        <dbReference type="ARBA" id="ARBA00022553"/>
    </source>
</evidence>
<feature type="domain" description="HAMP" evidence="13">
    <location>
        <begin position="190"/>
        <end position="243"/>
    </location>
</feature>
<dbReference type="InterPro" id="IPR005467">
    <property type="entry name" value="His_kinase_dom"/>
</dbReference>
<evidence type="ECO:0000256" key="10">
    <source>
        <dbReference type="ARBA" id="ARBA00023136"/>
    </source>
</evidence>
<evidence type="ECO:0000256" key="11">
    <source>
        <dbReference type="SAM" id="Phobius"/>
    </source>
</evidence>
<feature type="domain" description="Histidine kinase" evidence="12">
    <location>
        <begin position="251"/>
        <end position="458"/>
    </location>
</feature>
<dbReference type="InterPro" id="IPR003661">
    <property type="entry name" value="HisK_dim/P_dom"/>
</dbReference>
<evidence type="ECO:0000259" key="12">
    <source>
        <dbReference type="PROSITE" id="PS50109"/>
    </source>
</evidence>
<keyword evidence="5" id="KW-0808">Transferase</keyword>
<dbReference type="SUPFAM" id="SSF55874">
    <property type="entry name" value="ATPase domain of HSP90 chaperone/DNA topoisomerase II/histidine kinase"/>
    <property type="match status" value="1"/>
</dbReference>
<keyword evidence="15" id="KW-1185">Reference proteome</keyword>
<feature type="transmembrane region" description="Helical" evidence="11">
    <location>
        <begin position="168"/>
        <end position="193"/>
    </location>
</feature>
<protein>
    <recommendedName>
        <fullName evidence="3">histidine kinase</fullName>
        <ecNumber evidence="3">2.7.13.3</ecNumber>
    </recommendedName>
</protein>
<comment type="subcellular location">
    <subcellularLocation>
        <location evidence="2">Cell membrane</location>
    </subcellularLocation>
</comment>
<dbReference type="EMBL" id="SMKP01000010">
    <property type="protein sequence ID" value="TDD24597.1"/>
    <property type="molecule type" value="Genomic_DNA"/>
</dbReference>
<evidence type="ECO:0000256" key="6">
    <source>
        <dbReference type="ARBA" id="ARBA00022692"/>
    </source>
</evidence>
<dbReference type="InterPro" id="IPR036890">
    <property type="entry name" value="HATPase_C_sf"/>
</dbReference>
<dbReference type="PROSITE" id="PS50885">
    <property type="entry name" value="HAMP"/>
    <property type="match status" value="1"/>
</dbReference>
<reference evidence="14 15" key="1">
    <citation type="submission" date="2019-03" db="EMBL/GenBank/DDBJ databases">
        <title>Draft genome sequences of novel Actinobacteria.</title>
        <authorList>
            <person name="Sahin N."/>
            <person name="Ay H."/>
            <person name="Saygin H."/>
        </authorList>
    </citation>
    <scope>NUCLEOTIDE SEQUENCE [LARGE SCALE GENOMIC DNA]</scope>
    <source>
        <strain evidence="14 15">KC712</strain>
    </source>
</reference>
<sequence length="472" mass="51319">MGVHWMVIRLFPRSIRARLTAIATAIAALVLFATSAFMLATVPDYLRDVVRDRIEVSVRRIASDARAGDLSTAIETPARVHFLEAVTPDGDVLAATTGRHVNEKLKAFRPSELEQLSVSETWAPQERNGDETHFLVMSMMVPTPDGPVIVYGGSSLADVDRAIGWFEIQAFVITPLILASVAGVTWLVVGFALRPVERIRAKLAEITGQDLSRRVPVPETGDEITDLAATTNDTLDRLERSAETQRRFVADASHELRSPVSALRTQLEVATAIPDETDWPATGALALTAVDRITGIIDELLMLARLDAGAVAPRRVVDVCRLCVEQVRRREDARVVIVPDLCASAPVYASPVQIDRLLTNLLDNATRHADTRIDLEVAVRDGRVVTTVTDDGEGIAPEDRERVFERFTRLASAKAKDQSGSGLGLALSREVARSHGGTLTVADHSPGARFVLVLPSHELSHEPGHEPGHEAV</sequence>
<evidence type="ECO:0000256" key="7">
    <source>
        <dbReference type="ARBA" id="ARBA00022777"/>
    </source>
</evidence>
<evidence type="ECO:0000256" key="3">
    <source>
        <dbReference type="ARBA" id="ARBA00012438"/>
    </source>
</evidence>
<evidence type="ECO:0000256" key="2">
    <source>
        <dbReference type="ARBA" id="ARBA00004236"/>
    </source>
</evidence>
<dbReference type="Pfam" id="PF02518">
    <property type="entry name" value="HATPase_c"/>
    <property type="match status" value="1"/>
</dbReference>
<dbReference type="InterPro" id="IPR004358">
    <property type="entry name" value="Sig_transdc_His_kin-like_C"/>
</dbReference>
<keyword evidence="7 14" id="KW-0418">Kinase</keyword>
<dbReference type="Proteomes" id="UP000294543">
    <property type="component" value="Unassembled WGS sequence"/>
</dbReference>
<keyword evidence="8 11" id="KW-1133">Transmembrane helix</keyword>
<dbReference type="SMART" id="SM00387">
    <property type="entry name" value="HATPase_c"/>
    <property type="match status" value="1"/>
</dbReference>
<evidence type="ECO:0000256" key="1">
    <source>
        <dbReference type="ARBA" id="ARBA00000085"/>
    </source>
</evidence>
<evidence type="ECO:0000256" key="9">
    <source>
        <dbReference type="ARBA" id="ARBA00023012"/>
    </source>
</evidence>
<dbReference type="CDD" id="cd06225">
    <property type="entry name" value="HAMP"/>
    <property type="match status" value="1"/>
</dbReference>
<comment type="caution">
    <text evidence="14">The sequence shown here is derived from an EMBL/GenBank/DDBJ whole genome shotgun (WGS) entry which is preliminary data.</text>
</comment>
<dbReference type="Gene3D" id="1.10.287.130">
    <property type="match status" value="1"/>
</dbReference>
<proteinExistence type="predicted"/>
<dbReference type="InterPro" id="IPR050428">
    <property type="entry name" value="TCS_sensor_his_kinase"/>
</dbReference>
<dbReference type="GO" id="GO:0005886">
    <property type="term" value="C:plasma membrane"/>
    <property type="evidence" value="ECO:0007669"/>
    <property type="project" value="UniProtKB-SubCell"/>
</dbReference>
<dbReference type="OrthoDB" id="9786919at2"/>
<keyword evidence="9" id="KW-0902">Two-component regulatory system</keyword>
<gene>
    <name evidence="14" type="ORF">E1294_05290</name>
</gene>
<keyword evidence="10 11" id="KW-0472">Membrane</keyword>
<dbReference type="Gene3D" id="3.30.565.10">
    <property type="entry name" value="Histidine kinase-like ATPase, C-terminal domain"/>
    <property type="match status" value="1"/>
</dbReference>
<dbReference type="PRINTS" id="PR00344">
    <property type="entry name" value="BCTRLSENSOR"/>
</dbReference>
<keyword evidence="4" id="KW-0597">Phosphoprotein</keyword>
<dbReference type="PANTHER" id="PTHR45436">
    <property type="entry name" value="SENSOR HISTIDINE KINASE YKOH"/>
    <property type="match status" value="1"/>
</dbReference>
<dbReference type="CDD" id="cd00075">
    <property type="entry name" value="HATPase"/>
    <property type="match status" value="1"/>
</dbReference>
<dbReference type="CDD" id="cd00082">
    <property type="entry name" value="HisKA"/>
    <property type="match status" value="1"/>
</dbReference>
<dbReference type="EC" id="2.7.13.3" evidence="3"/>
<dbReference type="AlphaFoldDB" id="A0A4V2YFV7"/>
<evidence type="ECO:0000256" key="5">
    <source>
        <dbReference type="ARBA" id="ARBA00022679"/>
    </source>
</evidence>
<evidence type="ECO:0000259" key="13">
    <source>
        <dbReference type="PROSITE" id="PS50885"/>
    </source>
</evidence>
<dbReference type="GO" id="GO:0000155">
    <property type="term" value="F:phosphorelay sensor kinase activity"/>
    <property type="evidence" value="ECO:0007669"/>
    <property type="project" value="InterPro"/>
</dbReference>
<dbReference type="InterPro" id="IPR003660">
    <property type="entry name" value="HAMP_dom"/>
</dbReference>
<evidence type="ECO:0000256" key="8">
    <source>
        <dbReference type="ARBA" id="ARBA00022989"/>
    </source>
</evidence>
<accession>A0A4V2YFV7</accession>
<keyword evidence="6 11" id="KW-0812">Transmembrane</keyword>
<dbReference type="Pfam" id="PF00512">
    <property type="entry name" value="HisKA"/>
    <property type="match status" value="1"/>
</dbReference>
<evidence type="ECO:0000313" key="15">
    <source>
        <dbReference type="Proteomes" id="UP000294543"/>
    </source>
</evidence>
<dbReference type="Pfam" id="PF00672">
    <property type="entry name" value="HAMP"/>
    <property type="match status" value="1"/>
</dbReference>
<dbReference type="PANTHER" id="PTHR45436:SF5">
    <property type="entry name" value="SENSOR HISTIDINE KINASE TRCS"/>
    <property type="match status" value="1"/>
</dbReference>